<reference evidence="1" key="2">
    <citation type="journal article" date="2015" name="Data Brief">
        <title>Shoot transcriptome of the giant reed, Arundo donax.</title>
        <authorList>
            <person name="Barrero R.A."/>
            <person name="Guerrero F.D."/>
            <person name="Moolhuijzen P."/>
            <person name="Goolsby J.A."/>
            <person name="Tidwell J."/>
            <person name="Bellgard S.E."/>
            <person name="Bellgard M.I."/>
        </authorList>
    </citation>
    <scope>NUCLEOTIDE SEQUENCE</scope>
    <source>
        <tissue evidence="1">Shoot tissue taken approximately 20 cm above the soil surface</tissue>
    </source>
</reference>
<proteinExistence type="predicted"/>
<sequence length="20" mass="2599">MMALWIIYKQVVYAYFWLIF</sequence>
<dbReference type="AlphaFoldDB" id="A0A0A9AWZ8"/>
<reference evidence="1" key="1">
    <citation type="submission" date="2014-09" db="EMBL/GenBank/DDBJ databases">
        <authorList>
            <person name="Magalhaes I.L.F."/>
            <person name="Oliveira U."/>
            <person name="Santos F.R."/>
            <person name="Vidigal T.H.D.A."/>
            <person name="Brescovit A.D."/>
            <person name="Santos A.J."/>
        </authorList>
    </citation>
    <scope>NUCLEOTIDE SEQUENCE</scope>
    <source>
        <tissue evidence="1">Shoot tissue taken approximately 20 cm above the soil surface</tissue>
    </source>
</reference>
<dbReference type="EMBL" id="GBRH01246308">
    <property type="protein sequence ID" value="JAD51587.1"/>
    <property type="molecule type" value="Transcribed_RNA"/>
</dbReference>
<organism evidence="1">
    <name type="scientific">Arundo donax</name>
    <name type="common">Giant reed</name>
    <name type="synonym">Donax arundinaceus</name>
    <dbReference type="NCBI Taxonomy" id="35708"/>
    <lineage>
        <taxon>Eukaryota</taxon>
        <taxon>Viridiplantae</taxon>
        <taxon>Streptophyta</taxon>
        <taxon>Embryophyta</taxon>
        <taxon>Tracheophyta</taxon>
        <taxon>Spermatophyta</taxon>
        <taxon>Magnoliopsida</taxon>
        <taxon>Liliopsida</taxon>
        <taxon>Poales</taxon>
        <taxon>Poaceae</taxon>
        <taxon>PACMAD clade</taxon>
        <taxon>Arundinoideae</taxon>
        <taxon>Arundineae</taxon>
        <taxon>Arundo</taxon>
    </lineage>
</organism>
<accession>A0A0A9AWZ8</accession>
<name>A0A0A9AWZ8_ARUDO</name>
<evidence type="ECO:0000313" key="1">
    <source>
        <dbReference type="EMBL" id="JAD51587.1"/>
    </source>
</evidence>
<protein>
    <submittedName>
        <fullName evidence="1">Uncharacterized protein</fullName>
    </submittedName>
</protein>